<sequence length="88" mass="9876">MGAEREWDDAEGRSLGGGSGGPAGYEEAVAEGWRTESDEGGCWWWWWWTPLLSAERESVKQSSLATTVKMELKCDSKQSIDLYKVKCK</sequence>
<reference evidence="3" key="1">
    <citation type="journal article" date="2017" name="Nat. Commun.">
        <title>The asparagus genome sheds light on the origin and evolution of a young Y chromosome.</title>
        <authorList>
            <person name="Harkess A."/>
            <person name="Zhou J."/>
            <person name="Xu C."/>
            <person name="Bowers J.E."/>
            <person name="Van der Hulst R."/>
            <person name="Ayyampalayam S."/>
            <person name="Mercati F."/>
            <person name="Riccardi P."/>
            <person name="McKain M.R."/>
            <person name="Kakrana A."/>
            <person name="Tang H."/>
            <person name="Ray J."/>
            <person name="Groenendijk J."/>
            <person name="Arikit S."/>
            <person name="Mathioni S.M."/>
            <person name="Nakano M."/>
            <person name="Shan H."/>
            <person name="Telgmann-Rauber A."/>
            <person name="Kanno A."/>
            <person name="Yue Z."/>
            <person name="Chen H."/>
            <person name="Li W."/>
            <person name="Chen Y."/>
            <person name="Xu X."/>
            <person name="Zhang Y."/>
            <person name="Luo S."/>
            <person name="Chen H."/>
            <person name="Gao J."/>
            <person name="Mao Z."/>
            <person name="Pires J.C."/>
            <person name="Luo M."/>
            <person name="Kudrna D."/>
            <person name="Wing R.A."/>
            <person name="Meyers B.C."/>
            <person name="Yi K."/>
            <person name="Kong H."/>
            <person name="Lavrijsen P."/>
            <person name="Sunseri F."/>
            <person name="Falavigna A."/>
            <person name="Ye Y."/>
            <person name="Leebens-Mack J.H."/>
            <person name="Chen G."/>
        </authorList>
    </citation>
    <scope>NUCLEOTIDE SEQUENCE [LARGE SCALE GENOMIC DNA]</scope>
    <source>
        <strain evidence="3">cv. DH0086</strain>
    </source>
</reference>
<accession>A0A5P1FKW3</accession>
<dbReference type="AlphaFoldDB" id="A0A5P1FKW3"/>
<dbReference type="Gramene" id="ONK78965">
    <property type="protein sequence ID" value="ONK78965"/>
    <property type="gene ID" value="A4U43_C01F1490"/>
</dbReference>
<evidence type="ECO:0000313" key="3">
    <source>
        <dbReference type="Proteomes" id="UP000243459"/>
    </source>
</evidence>
<feature type="region of interest" description="Disordered" evidence="1">
    <location>
        <begin position="1"/>
        <end position="26"/>
    </location>
</feature>
<gene>
    <name evidence="2" type="ORF">A4U43_C01F1490</name>
</gene>
<keyword evidence="3" id="KW-1185">Reference proteome</keyword>
<evidence type="ECO:0000256" key="1">
    <source>
        <dbReference type="SAM" id="MobiDB-lite"/>
    </source>
</evidence>
<organism evidence="2 3">
    <name type="scientific">Asparagus officinalis</name>
    <name type="common">Garden asparagus</name>
    <dbReference type="NCBI Taxonomy" id="4686"/>
    <lineage>
        <taxon>Eukaryota</taxon>
        <taxon>Viridiplantae</taxon>
        <taxon>Streptophyta</taxon>
        <taxon>Embryophyta</taxon>
        <taxon>Tracheophyta</taxon>
        <taxon>Spermatophyta</taxon>
        <taxon>Magnoliopsida</taxon>
        <taxon>Liliopsida</taxon>
        <taxon>Asparagales</taxon>
        <taxon>Asparagaceae</taxon>
        <taxon>Asparagoideae</taxon>
        <taxon>Asparagus</taxon>
    </lineage>
</organism>
<protein>
    <submittedName>
        <fullName evidence="2">Uncharacterized protein</fullName>
    </submittedName>
</protein>
<dbReference type="Proteomes" id="UP000243459">
    <property type="component" value="Chromosome 1"/>
</dbReference>
<feature type="compositionally biased region" description="Gly residues" evidence="1">
    <location>
        <begin position="14"/>
        <end position="23"/>
    </location>
</feature>
<feature type="non-terminal residue" evidence="2">
    <location>
        <position position="88"/>
    </location>
</feature>
<name>A0A5P1FKW3_ASPOF</name>
<evidence type="ECO:0000313" key="2">
    <source>
        <dbReference type="EMBL" id="ONK78965.1"/>
    </source>
</evidence>
<dbReference type="EMBL" id="CM007381">
    <property type="protein sequence ID" value="ONK78965.1"/>
    <property type="molecule type" value="Genomic_DNA"/>
</dbReference>
<proteinExistence type="predicted"/>